<protein>
    <recommendedName>
        <fullName evidence="6">DUF6443 domain-containing protein</fullName>
    </recommendedName>
</protein>
<feature type="region of interest" description="Disordered" evidence="4">
    <location>
        <begin position="533"/>
        <end position="558"/>
    </location>
</feature>
<evidence type="ECO:0000256" key="5">
    <source>
        <dbReference type="SAM" id="SignalP"/>
    </source>
</evidence>
<feature type="chain" id="PRO_5046772678" description="DUF6443 domain-containing protein" evidence="5">
    <location>
        <begin position="27"/>
        <end position="1831"/>
    </location>
</feature>
<dbReference type="Pfam" id="PF13855">
    <property type="entry name" value="LRR_8"/>
    <property type="match status" value="1"/>
</dbReference>
<dbReference type="InterPro" id="IPR022385">
    <property type="entry name" value="Rhs_assc_core"/>
</dbReference>
<dbReference type="RefSeq" id="WP_345112919.1">
    <property type="nucleotide sequence ID" value="NZ_BAABDH010000036.1"/>
</dbReference>
<feature type="domain" description="DUF6443" evidence="6">
    <location>
        <begin position="481"/>
        <end position="626"/>
    </location>
</feature>
<comment type="caution">
    <text evidence="7">The sequence shown here is derived from an EMBL/GenBank/DDBJ whole genome shotgun (WGS) entry which is preliminary data.</text>
</comment>
<dbReference type="SUPFAM" id="SSF52058">
    <property type="entry name" value="L domain-like"/>
    <property type="match status" value="1"/>
</dbReference>
<sequence>MKNIYHTQQWQLCGALLLLFSLCLSATSGRAQSYQGLVPDSTEMRVLRQFYYATDGPHWTDAASASHWPATEAAWASATLEDAAAWPGIAVFSGDIVALFRSKNGLRGYLPASLGMLTKLSYFALPENPGLTGVIPAGLGQTELSTLDLHSCRLTGPIPPALGAARGLNHVILQGNRLTGPLPASLGQLTNLYSLNLSYNQLTGTIPDAWGSLGRLGTLDLSHNQLDGALPASLGGMTSMEYCFLGHNQFSGLLPKSLEAWQHIHRLHLEANQFSGALPDYLAAVPALYSLYAYQNQLTSLPSWAANTAAAPVISIAENHLDFASLEINYPVTGSCFIPVFDFAPQKTKPADTLRFVAGTHHVLHRSMKGTYNHYQWQRQVGQAWVELPGQTDTTLALGPATAAMEGFYRLRVWNERVTSTYAGQGHPSLYTQSSFVDVLPYTPLAENLPVESSQILPPTDVLAPPITSNPAEAGLNYVRTYAARQAFTDVSQLIQAPVEAVQVKTDYSDGLGRPMQTVLRQESPLRRDIVQPTGYDGFGRQPKTYLPYTSPNPTGSVDRHRANAIREQYEFYHDAPAGPGAPTQNLARTGVPYSETAFEPSPLGRPLAQAAPGEAWQLATDHIQTYQERPNTVADGIRQFTVNNDNQTTDLGLLGGYTAGDLWVKETRDEHRFRTAEFQNKQGQTILKRVETALPQSRTSNSLPTQWLDTYYVYDDFGRLRVVVPPKAVAQFRVYQWQLTDAVSPLLFRYRYDARGRLIAKHIPGTDGETQLVYDRLDRVVLSQDAAQRLRQEWAFTKYDALGRPILTGLCTRNARQDSLQAEANRTTLQFEVRTTTPTSNCYYTLAQAYPPLSATSSFTRPQGLTLTDYDDYNFDNDAAGQADVIYDSQYDSQFAPGQQPRPDLRVVGQVTRTRARVLDLPETAPGAWLTTTTFYDQQGRPVQVRSTNCRGGEDVITSQLDFAGKTLKTYAVHSDSRPGALPLTITETHTYDHTGRLLTTAQQLSGETQPVVIAALAYNELGQLQQKRLGLGNQSVDYRYNIRGWLTHINGAEQQDPTDLWGMELYYDHGFTNGYQQYNGNITGQKWRSKADQTTRAYGYVYDGSNRLLQGDFVARTTAGIWTAEKQNYGLRFVSYDENGNILTLRRRGLLAPASRTAPRQYGSIDQLAYTYTGNRLLAVDDAVKTNGPTVAGAPALAGDFQDNGSYHQTYQPAEYQYDANGNLTLDRNKGITSIRYNHLNLPHRVVLGNDSIVFRYAASGQKVAKLVYQTGKPVQQTDYAGPFQYEQDTLRFFPHAEGRVLCSILDPAGQPQRRFVREYSLKDHLGNLRVAYRNGDSAVYRATMEATPANTARREEQQFDYLSITTTRFMAGSAARTGSYVARLNAAVGQSIGPLKTLRVHQGDTVIVTASGMYQQEVRPNGRLLSVLGLAAGFIQQPVSPLATTEPRSRLRPLPFMGIGVALVPALQRLNHVPQGYMRLLVFNADSVLVDTQTQQLTAGAKNNYEPLHLQVISPTDGYIKAYVGNESDTDVLFDDLEVKYNPGLVIQENNYDPWGLSLVGIDRAGELPENKYQYNGIELQRELNLNLYNAPFRLYDPQIARFNSVDPIIKEHESPYSWNTNNPLLNADPSGADSTQRANAVAKAQEYVDNKKAGNQYKMGAKGAPGEQVDCSGLVSGSVVAGGEENPNHGDKTSGVLNIESNAEEVNIGDVQPGNIVTFRYDKGYAYHTGIVKSVEKDASGNIVKVNYIQSSSGIGPNEASYDVGASSGAGAHVNGYYKWDTAPDSQPNKVSTSQNIKANNSTQIQTMGQFNKFIYRNITNKTKAKQ</sequence>
<proteinExistence type="predicted"/>
<keyword evidence="2 5" id="KW-0732">Signal</keyword>
<dbReference type="Gene3D" id="2.180.10.10">
    <property type="entry name" value="RHS repeat-associated core"/>
    <property type="match status" value="2"/>
</dbReference>
<dbReference type="InterPro" id="IPR001611">
    <property type="entry name" value="Leu-rich_rpt"/>
</dbReference>
<evidence type="ECO:0000259" key="6">
    <source>
        <dbReference type="Pfam" id="PF20041"/>
    </source>
</evidence>
<dbReference type="NCBIfam" id="TIGR03696">
    <property type="entry name" value="Rhs_assc_core"/>
    <property type="match status" value="1"/>
</dbReference>
<keyword evidence="3" id="KW-0677">Repeat</keyword>
<accession>A0ABP7N1W2</accession>
<dbReference type="Pfam" id="PF20041">
    <property type="entry name" value="DUF6443"/>
    <property type="match status" value="1"/>
</dbReference>
<evidence type="ECO:0000256" key="4">
    <source>
        <dbReference type="SAM" id="MobiDB-lite"/>
    </source>
</evidence>
<reference evidence="8" key="1">
    <citation type="journal article" date="2019" name="Int. J. Syst. Evol. Microbiol.">
        <title>The Global Catalogue of Microorganisms (GCM) 10K type strain sequencing project: providing services to taxonomists for standard genome sequencing and annotation.</title>
        <authorList>
            <consortium name="The Broad Institute Genomics Platform"/>
            <consortium name="The Broad Institute Genome Sequencing Center for Infectious Disease"/>
            <person name="Wu L."/>
            <person name="Ma J."/>
        </authorList>
    </citation>
    <scope>NUCLEOTIDE SEQUENCE [LARGE SCALE GENOMIC DNA]</scope>
    <source>
        <strain evidence="8">JCM 17214</strain>
    </source>
</reference>
<gene>
    <name evidence="7" type="ORF">GCM10022406_19090</name>
</gene>
<dbReference type="InterPro" id="IPR045619">
    <property type="entry name" value="DUF6443"/>
</dbReference>
<name>A0ABP7N1W2_9BACT</name>
<evidence type="ECO:0000256" key="3">
    <source>
        <dbReference type="ARBA" id="ARBA00022737"/>
    </source>
</evidence>
<evidence type="ECO:0000313" key="7">
    <source>
        <dbReference type="EMBL" id="GAA3934858.1"/>
    </source>
</evidence>
<dbReference type="Pfam" id="PF00560">
    <property type="entry name" value="LRR_1"/>
    <property type="match status" value="1"/>
</dbReference>
<dbReference type="SMART" id="SM00369">
    <property type="entry name" value="LRR_TYP"/>
    <property type="match status" value="3"/>
</dbReference>
<feature type="signal peptide" evidence="5">
    <location>
        <begin position="1"/>
        <end position="26"/>
    </location>
</feature>
<dbReference type="InterPro" id="IPR038765">
    <property type="entry name" value="Papain-like_cys_pep_sf"/>
</dbReference>
<keyword evidence="8" id="KW-1185">Reference proteome</keyword>
<dbReference type="PANTHER" id="PTHR47988">
    <property type="entry name" value="SOMATIC EMBRYOGENESIS RECEPTOR KINASE 1"/>
    <property type="match status" value="1"/>
</dbReference>
<dbReference type="Gene3D" id="3.80.10.10">
    <property type="entry name" value="Ribonuclease Inhibitor"/>
    <property type="match status" value="1"/>
</dbReference>
<dbReference type="EMBL" id="BAABDH010000036">
    <property type="protein sequence ID" value="GAA3934858.1"/>
    <property type="molecule type" value="Genomic_DNA"/>
</dbReference>
<dbReference type="Proteomes" id="UP001499909">
    <property type="component" value="Unassembled WGS sequence"/>
</dbReference>
<evidence type="ECO:0000313" key="8">
    <source>
        <dbReference type="Proteomes" id="UP001499909"/>
    </source>
</evidence>
<evidence type="ECO:0000256" key="2">
    <source>
        <dbReference type="ARBA" id="ARBA00022729"/>
    </source>
</evidence>
<dbReference type="Gene3D" id="3.90.1720.10">
    <property type="entry name" value="endopeptidase domain like (from Nostoc punctiforme)"/>
    <property type="match status" value="1"/>
</dbReference>
<dbReference type="InterPro" id="IPR003591">
    <property type="entry name" value="Leu-rich_rpt_typical-subtyp"/>
</dbReference>
<organism evidence="7 8">
    <name type="scientific">Hymenobacter algoricola</name>
    <dbReference type="NCBI Taxonomy" id="486267"/>
    <lineage>
        <taxon>Bacteria</taxon>
        <taxon>Pseudomonadati</taxon>
        <taxon>Bacteroidota</taxon>
        <taxon>Cytophagia</taxon>
        <taxon>Cytophagales</taxon>
        <taxon>Hymenobacteraceae</taxon>
        <taxon>Hymenobacter</taxon>
    </lineage>
</organism>
<evidence type="ECO:0000256" key="1">
    <source>
        <dbReference type="ARBA" id="ARBA00022614"/>
    </source>
</evidence>
<dbReference type="InterPro" id="IPR032675">
    <property type="entry name" value="LRR_dom_sf"/>
</dbReference>
<dbReference type="SUPFAM" id="SSF54001">
    <property type="entry name" value="Cysteine proteinases"/>
    <property type="match status" value="1"/>
</dbReference>
<keyword evidence="1" id="KW-0433">Leucine-rich repeat</keyword>